<proteinExistence type="predicted"/>
<evidence type="ECO:0000313" key="2">
    <source>
        <dbReference type="Proteomes" id="UP000499080"/>
    </source>
</evidence>
<comment type="caution">
    <text evidence="1">The sequence shown here is derived from an EMBL/GenBank/DDBJ whole genome shotgun (WGS) entry which is preliminary data.</text>
</comment>
<accession>A0A4Y2NPG6</accession>
<evidence type="ECO:0000313" key="1">
    <source>
        <dbReference type="EMBL" id="GBN40440.1"/>
    </source>
</evidence>
<keyword evidence="2" id="KW-1185">Reference proteome</keyword>
<dbReference type="Proteomes" id="UP000499080">
    <property type="component" value="Unassembled WGS sequence"/>
</dbReference>
<reference evidence="1 2" key="1">
    <citation type="journal article" date="2019" name="Sci. Rep.">
        <title>Orb-weaving spider Araneus ventricosus genome elucidates the spidroin gene catalogue.</title>
        <authorList>
            <person name="Kono N."/>
            <person name="Nakamura H."/>
            <person name="Ohtoshi R."/>
            <person name="Moran D.A.P."/>
            <person name="Shinohara A."/>
            <person name="Yoshida Y."/>
            <person name="Fujiwara M."/>
            <person name="Mori M."/>
            <person name="Tomita M."/>
            <person name="Arakawa K."/>
        </authorList>
    </citation>
    <scope>NUCLEOTIDE SEQUENCE [LARGE SCALE GENOMIC DNA]</scope>
</reference>
<dbReference type="EMBL" id="BGPR01009507">
    <property type="protein sequence ID" value="GBN40440.1"/>
    <property type="molecule type" value="Genomic_DNA"/>
</dbReference>
<organism evidence="1 2">
    <name type="scientific">Araneus ventricosus</name>
    <name type="common">Orbweaver spider</name>
    <name type="synonym">Epeira ventricosa</name>
    <dbReference type="NCBI Taxonomy" id="182803"/>
    <lineage>
        <taxon>Eukaryota</taxon>
        <taxon>Metazoa</taxon>
        <taxon>Ecdysozoa</taxon>
        <taxon>Arthropoda</taxon>
        <taxon>Chelicerata</taxon>
        <taxon>Arachnida</taxon>
        <taxon>Araneae</taxon>
        <taxon>Araneomorphae</taxon>
        <taxon>Entelegynae</taxon>
        <taxon>Araneoidea</taxon>
        <taxon>Araneidae</taxon>
        <taxon>Araneus</taxon>
    </lineage>
</organism>
<sequence>MFSTLFNHRSALHVGLALAKSDGEDQTYSRQCDADVSKRRCRLRCRRGHLARRWPHDKVPSSGWRIPCSVPYFITDPPCMWAWCLQNLTMSIKRPLASVARMFGKEDVGSGVIVVIWLRLKITRSTAK</sequence>
<name>A0A4Y2NPG6_ARAVE</name>
<gene>
    <name evidence="1" type="ORF">AVEN_125887_1</name>
</gene>
<protein>
    <submittedName>
        <fullName evidence="1">Uncharacterized protein</fullName>
    </submittedName>
</protein>
<dbReference type="AlphaFoldDB" id="A0A4Y2NPG6"/>